<proteinExistence type="predicted"/>
<dbReference type="OrthoDB" id="667705at2"/>
<protein>
    <submittedName>
        <fullName evidence="1">Uncharacterized protein</fullName>
    </submittedName>
</protein>
<reference evidence="1 2" key="1">
    <citation type="submission" date="2016-10" db="EMBL/GenBank/DDBJ databases">
        <authorList>
            <person name="de Groot N.N."/>
        </authorList>
    </citation>
    <scope>NUCLEOTIDE SEQUENCE [LARGE SCALE GENOMIC DNA]</scope>
    <source>
        <strain evidence="1 2">DSM 527</strain>
    </source>
</reference>
<evidence type="ECO:0000313" key="1">
    <source>
        <dbReference type="EMBL" id="SDE93814.1"/>
    </source>
</evidence>
<dbReference type="EMBL" id="FNBN01000001">
    <property type="protein sequence ID" value="SDE93814.1"/>
    <property type="molecule type" value="Genomic_DNA"/>
</dbReference>
<sequence length="145" mass="16591">MEKSDRSIHNICTASIKRHTMKPYDFKWTRFYEEDTGFNNSFPEIVIELSDNELVICSTVIDEDNFSVLTSRKLITKESGVLLSGRMNGAEDRRYGDFKGYRSGPFTFGLVQLSNGEELKYFIETGRASMVMIYGVRTRIGMTNA</sequence>
<evidence type="ECO:0000313" key="2">
    <source>
        <dbReference type="Proteomes" id="UP000199045"/>
    </source>
</evidence>
<name>A0A1G7H0G5_CHIFI</name>
<dbReference type="STRING" id="104663.SAMN04488121_101244"/>
<dbReference type="AlphaFoldDB" id="A0A1G7H0G5"/>
<dbReference type="RefSeq" id="WP_143011319.1">
    <property type="nucleotide sequence ID" value="NZ_FNBN01000001.1"/>
</dbReference>
<gene>
    <name evidence="1" type="ORF">SAMN04488121_101244</name>
</gene>
<accession>A0A1G7H0G5</accession>
<dbReference type="Proteomes" id="UP000199045">
    <property type="component" value="Unassembled WGS sequence"/>
</dbReference>
<organism evidence="1 2">
    <name type="scientific">Chitinophaga filiformis</name>
    <name type="common">Myxococcus filiformis</name>
    <name type="synonym">Flexibacter filiformis</name>
    <dbReference type="NCBI Taxonomy" id="104663"/>
    <lineage>
        <taxon>Bacteria</taxon>
        <taxon>Pseudomonadati</taxon>
        <taxon>Bacteroidota</taxon>
        <taxon>Chitinophagia</taxon>
        <taxon>Chitinophagales</taxon>
        <taxon>Chitinophagaceae</taxon>
        <taxon>Chitinophaga</taxon>
    </lineage>
</organism>